<accession>A0A2G9T9T8</accession>
<dbReference type="EMBL" id="KZ393573">
    <property type="protein sequence ID" value="PIO54685.1"/>
    <property type="molecule type" value="Genomic_DNA"/>
</dbReference>
<organism evidence="1 2">
    <name type="scientific">Teladorsagia circumcincta</name>
    <name type="common">Brown stomach worm</name>
    <name type="synonym">Ostertagia circumcincta</name>
    <dbReference type="NCBI Taxonomy" id="45464"/>
    <lineage>
        <taxon>Eukaryota</taxon>
        <taxon>Metazoa</taxon>
        <taxon>Ecdysozoa</taxon>
        <taxon>Nematoda</taxon>
        <taxon>Chromadorea</taxon>
        <taxon>Rhabditida</taxon>
        <taxon>Rhabditina</taxon>
        <taxon>Rhabditomorpha</taxon>
        <taxon>Strongyloidea</taxon>
        <taxon>Trichostrongylidae</taxon>
        <taxon>Teladorsagia</taxon>
    </lineage>
</organism>
<gene>
    <name evidence="1" type="ORF">TELCIR_23945</name>
</gene>
<dbReference type="InterPro" id="IPR007150">
    <property type="entry name" value="HUS1/Mec3"/>
</dbReference>
<name>A0A2G9T9T8_TELCI</name>
<evidence type="ECO:0000313" key="1">
    <source>
        <dbReference type="EMBL" id="PIO54685.1"/>
    </source>
</evidence>
<dbReference type="Gene3D" id="3.70.10.10">
    <property type="match status" value="1"/>
</dbReference>
<keyword evidence="2" id="KW-1185">Reference proteome</keyword>
<dbReference type="Pfam" id="PF04005">
    <property type="entry name" value="Hus1"/>
    <property type="match status" value="1"/>
</dbReference>
<dbReference type="Proteomes" id="UP000230423">
    <property type="component" value="Unassembled WGS sequence"/>
</dbReference>
<protein>
    <submittedName>
        <fullName evidence="1">Uncharacterized protein</fullName>
    </submittedName>
</protein>
<sequence length="122" mass="13909">MCFVANETLPGVGNFLSVLIPSRPDFDAFNFVGMSEERNEIVMELDIEIFEKSVAGSGTHLKMKLRQKPEEGPFLQVELRDRLTVHELPVKLLKTAHWPRFQRPELPDPIVCLSVDKLYANS</sequence>
<dbReference type="AlphaFoldDB" id="A0A2G9T9T8"/>
<proteinExistence type="predicted"/>
<evidence type="ECO:0000313" key="2">
    <source>
        <dbReference type="Proteomes" id="UP000230423"/>
    </source>
</evidence>
<dbReference type="GO" id="GO:0000077">
    <property type="term" value="P:DNA damage checkpoint signaling"/>
    <property type="evidence" value="ECO:0007669"/>
    <property type="project" value="InterPro"/>
</dbReference>
<dbReference type="GO" id="GO:0030896">
    <property type="term" value="C:checkpoint clamp complex"/>
    <property type="evidence" value="ECO:0007669"/>
    <property type="project" value="InterPro"/>
</dbReference>
<reference evidence="1 2" key="1">
    <citation type="submission" date="2015-09" db="EMBL/GenBank/DDBJ databases">
        <title>Draft genome of the parasitic nematode Teladorsagia circumcincta isolate WARC Sus (inbred).</title>
        <authorList>
            <person name="Mitreva M."/>
        </authorList>
    </citation>
    <scope>NUCLEOTIDE SEQUENCE [LARGE SCALE GENOMIC DNA]</scope>
    <source>
        <strain evidence="1 2">S</strain>
    </source>
</reference>
<dbReference type="OrthoDB" id="10063861at2759"/>